<feature type="region of interest" description="Disordered" evidence="2">
    <location>
        <begin position="536"/>
        <end position="559"/>
    </location>
</feature>
<accession>A0A0P7B5D3</accession>
<feature type="compositionally biased region" description="Polar residues" evidence="2">
    <location>
        <begin position="667"/>
        <end position="676"/>
    </location>
</feature>
<reference evidence="3 4" key="1">
    <citation type="submission" date="2015-09" db="EMBL/GenBank/DDBJ databases">
        <title>Draft genome of a European isolate of the apple canker pathogen Neonectria ditissima.</title>
        <authorList>
            <person name="Gomez-Cortecero A."/>
            <person name="Harrison R.J."/>
            <person name="Armitage A.D."/>
        </authorList>
    </citation>
    <scope>NUCLEOTIDE SEQUENCE [LARGE SCALE GENOMIC DNA]</scope>
    <source>
        <strain evidence="3 4">R09/05</strain>
    </source>
</reference>
<dbReference type="Gene3D" id="1.25.40.10">
    <property type="entry name" value="Tetratricopeptide repeat domain"/>
    <property type="match status" value="1"/>
</dbReference>
<evidence type="ECO:0000256" key="1">
    <source>
        <dbReference type="SAM" id="Coils"/>
    </source>
</evidence>
<dbReference type="AlphaFoldDB" id="A0A0P7B5D3"/>
<evidence type="ECO:0000313" key="4">
    <source>
        <dbReference type="Proteomes" id="UP000050424"/>
    </source>
</evidence>
<evidence type="ECO:0000313" key="3">
    <source>
        <dbReference type="EMBL" id="KPM34115.1"/>
    </source>
</evidence>
<sequence length="750" mass="86089">MQSLWSRAGQAHRYGCRICDTTVGRRVTTAATRQRKPTLAEVFTACYSSVFATAAVVDAIRKEDQRQELDRQLDEARRDLAAAQLLRSQETSRVTELLLPNQGALTDNQNYALWNCLRENHINRPYMKEIKQPASLRVSELLSQLQRDLHHTPDEATMQALRQTDYERLERNIISEETDPSVSERTVQNRRQLHHDGRTIVHMVRQLLKRACLAADGNSSDPSPSFYEAEKLANRYTQTFTFSYMDHKRAMETRCILNRRLREIVSSSTLGIKEMVGRVCYNLLVTPYPPDIHTYNTLIVAFDKTGRHLFAEAFVDSFLHKRRIKPTPTTLIAILHHYTDSGKSPRAIYSIARLVGLDDEASFKLGRRHVEDIEQWQMAYWLPGWNKTQRHDWVYQHTPLSVPLVEAIINTLLRFSLYDFAAKVFVTCMNVNVPLGTRTIRQLFDETILALDWRAAVRLVRGFTDRQGAQHEFPPMLFGQNDSYLISRIRVLVDICGLSPPIPSKATLDNLNISYKNFSRFKQALEALTQADDTSKLDTGRAKEASGISERSEAERAEESKHRILQIESMWREQALVHSHVTSIKSKLLYPDFSLEFRISMAVHIGEAATQLCIQINNEFLQIFSKRLEEGCVTNSSKRRRLVKTLQKCGKFHHTMVPFSEHEFDRSTQGLTTPHQSPVEEQVDEEGLPCWMTDESEIVTRSIESEAPIPMGWLDGAAGQLEATQRRSLFWGIPFARPTHPTLGWLARLW</sequence>
<dbReference type="STRING" id="78410.A0A0P7B5D3"/>
<dbReference type="OrthoDB" id="185373at2759"/>
<organism evidence="3 4">
    <name type="scientific">Neonectria ditissima</name>
    <dbReference type="NCBI Taxonomy" id="78410"/>
    <lineage>
        <taxon>Eukaryota</taxon>
        <taxon>Fungi</taxon>
        <taxon>Dikarya</taxon>
        <taxon>Ascomycota</taxon>
        <taxon>Pezizomycotina</taxon>
        <taxon>Sordariomycetes</taxon>
        <taxon>Hypocreomycetidae</taxon>
        <taxon>Hypocreales</taxon>
        <taxon>Nectriaceae</taxon>
        <taxon>Neonectria</taxon>
    </lineage>
</organism>
<gene>
    <name evidence="3" type="ORF">AK830_g12457</name>
</gene>
<dbReference type="Proteomes" id="UP000050424">
    <property type="component" value="Unassembled WGS sequence"/>
</dbReference>
<dbReference type="EMBL" id="LKCW01000398">
    <property type="protein sequence ID" value="KPM34115.1"/>
    <property type="molecule type" value="Genomic_DNA"/>
</dbReference>
<feature type="coiled-coil region" evidence="1">
    <location>
        <begin position="59"/>
        <end position="86"/>
    </location>
</feature>
<proteinExistence type="predicted"/>
<protein>
    <recommendedName>
        <fullName evidence="5">Pentatricopeptide repeat domain-containing protein</fullName>
    </recommendedName>
</protein>
<keyword evidence="1" id="KW-0175">Coiled coil</keyword>
<evidence type="ECO:0000256" key="2">
    <source>
        <dbReference type="SAM" id="MobiDB-lite"/>
    </source>
</evidence>
<feature type="region of interest" description="Disordered" evidence="2">
    <location>
        <begin position="663"/>
        <end position="685"/>
    </location>
</feature>
<evidence type="ECO:0008006" key="5">
    <source>
        <dbReference type="Google" id="ProtNLM"/>
    </source>
</evidence>
<keyword evidence="4" id="KW-1185">Reference proteome</keyword>
<dbReference type="InterPro" id="IPR011990">
    <property type="entry name" value="TPR-like_helical_dom_sf"/>
</dbReference>
<comment type="caution">
    <text evidence="3">The sequence shown here is derived from an EMBL/GenBank/DDBJ whole genome shotgun (WGS) entry which is preliminary data.</text>
</comment>
<name>A0A0P7B5D3_9HYPO</name>